<proteinExistence type="predicted"/>
<evidence type="ECO:0000313" key="2">
    <source>
        <dbReference type="Proteomes" id="UP000886595"/>
    </source>
</evidence>
<gene>
    <name evidence="1" type="ORF">Bca52824_060459</name>
</gene>
<sequence>MGPEKWSEARVSALEGCVKITGTKRGGGGATSRLRVTCSEEGVNGLKIRVRKHISRELNGVVVTAPPCRCENKTAVDFSLAEMKGSGSDIDVDGWS</sequence>
<dbReference type="AlphaFoldDB" id="A0A8X7UGQ3"/>
<dbReference type="EMBL" id="JAAMPC010000012">
    <property type="protein sequence ID" value="KAG2277904.1"/>
    <property type="molecule type" value="Genomic_DNA"/>
</dbReference>
<keyword evidence="2" id="KW-1185">Reference proteome</keyword>
<dbReference type="Proteomes" id="UP000886595">
    <property type="component" value="Unassembled WGS sequence"/>
</dbReference>
<accession>A0A8X7UGQ3</accession>
<organism evidence="1 2">
    <name type="scientific">Brassica carinata</name>
    <name type="common">Ethiopian mustard</name>
    <name type="synonym">Abyssinian cabbage</name>
    <dbReference type="NCBI Taxonomy" id="52824"/>
    <lineage>
        <taxon>Eukaryota</taxon>
        <taxon>Viridiplantae</taxon>
        <taxon>Streptophyta</taxon>
        <taxon>Embryophyta</taxon>
        <taxon>Tracheophyta</taxon>
        <taxon>Spermatophyta</taxon>
        <taxon>Magnoliopsida</taxon>
        <taxon>eudicotyledons</taxon>
        <taxon>Gunneridae</taxon>
        <taxon>Pentapetalae</taxon>
        <taxon>rosids</taxon>
        <taxon>malvids</taxon>
        <taxon>Brassicales</taxon>
        <taxon>Brassicaceae</taxon>
        <taxon>Brassiceae</taxon>
        <taxon>Brassica</taxon>
    </lineage>
</organism>
<evidence type="ECO:0000313" key="1">
    <source>
        <dbReference type="EMBL" id="KAG2277904.1"/>
    </source>
</evidence>
<reference evidence="1 2" key="1">
    <citation type="submission" date="2020-02" db="EMBL/GenBank/DDBJ databases">
        <authorList>
            <person name="Ma Q."/>
            <person name="Huang Y."/>
            <person name="Song X."/>
            <person name="Pei D."/>
        </authorList>
    </citation>
    <scope>NUCLEOTIDE SEQUENCE [LARGE SCALE GENOMIC DNA]</scope>
    <source>
        <strain evidence="1">Sxm20200214</strain>
        <tissue evidence="1">Leaf</tissue>
    </source>
</reference>
<comment type="caution">
    <text evidence="1">The sequence shown here is derived from an EMBL/GenBank/DDBJ whole genome shotgun (WGS) entry which is preliminary data.</text>
</comment>
<protein>
    <submittedName>
        <fullName evidence="1">Uncharacterized protein</fullName>
    </submittedName>
</protein>
<name>A0A8X7UGQ3_BRACI</name>